<keyword evidence="2" id="KW-0175">Coiled coil</keyword>
<dbReference type="InterPro" id="IPR007529">
    <property type="entry name" value="Znf_HIT"/>
</dbReference>
<comment type="caution">
    <text evidence="4">The sequence shown here is derived from an EMBL/GenBank/DDBJ whole genome shotgun (WGS) entry which is preliminary data.</text>
</comment>
<dbReference type="Pfam" id="PF04438">
    <property type="entry name" value="zf-HIT"/>
    <property type="match status" value="1"/>
</dbReference>
<organism evidence="4 5">
    <name type="scientific">Funneliformis mosseae</name>
    <name type="common">Endomycorrhizal fungus</name>
    <name type="synonym">Glomus mosseae</name>
    <dbReference type="NCBI Taxonomy" id="27381"/>
    <lineage>
        <taxon>Eukaryota</taxon>
        <taxon>Fungi</taxon>
        <taxon>Fungi incertae sedis</taxon>
        <taxon>Mucoromycota</taxon>
        <taxon>Glomeromycotina</taxon>
        <taxon>Glomeromycetes</taxon>
        <taxon>Glomerales</taxon>
        <taxon>Glomeraceae</taxon>
        <taxon>Funneliformis</taxon>
    </lineage>
</organism>
<dbReference type="EMBL" id="CAJVPP010006338">
    <property type="protein sequence ID" value="CAG8676931.1"/>
    <property type="molecule type" value="Genomic_DNA"/>
</dbReference>
<reference evidence="4" key="1">
    <citation type="submission" date="2021-06" db="EMBL/GenBank/DDBJ databases">
        <authorList>
            <person name="Kallberg Y."/>
            <person name="Tangrot J."/>
            <person name="Rosling A."/>
        </authorList>
    </citation>
    <scope>NUCLEOTIDE SEQUENCE</scope>
    <source>
        <strain evidence="4">87-6 pot B 2015</strain>
    </source>
</reference>
<proteinExistence type="predicted"/>
<dbReference type="GO" id="GO:0008270">
    <property type="term" value="F:zinc ion binding"/>
    <property type="evidence" value="ECO:0007669"/>
    <property type="project" value="UniProtKB-UniRule"/>
</dbReference>
<dbReference type="PANTHER" id="PTHR15555">
    <property type="entry name" value="ZINC FINGER HIT DOMAIN CONTAINING PROTEIN 2 PROTEIN FON -RELATED"/>
    <property type="match status" value="1"/>
</dbReference>
<feature type="coiled-coil region" evidence="2">
    <location>
        <begin position="80"/>
        <end position="107"/>
    </location>
</feature>
<dbReference type="Gene3D" id="3.30.60.190">
    <property type="match status" value="1"/>
</dbReference>
<gene>
    <name evidence="4" type="ORF">FMOSSE_LOCUS12692</name>
</gene>
<accession>A0A9N9HCH2</accession>
<dbReference type="InterPro" id="IPR007009">
    <property type="entry name" value="Shq1_C"/>
</dbReference>
<dbReference type="Proteomes" id="UP000789375">
    <property type="component" value="Unassembled WGS sequence"/>
</dbReference>
<keyword evidence="1" id="KW-0479">Metal-binding</keyword>
<dbReference type="CDD" id="cd23024">
    <property type="entry name" value="zf-HIT_ZNHIT2-3"/>
    <property type="match status" value="1"/>
</dbReference>
<dbReference type="PROSITE" id="PS51083">
    <property type="entry name" value="ZF_HIT"/>
    <property type="match status" value="1"/>
</dbReference>
<dbReference type="InterPro" id="IPR039646">
    <property type="entry name" value="ZNHIT2"/>
</dbReference>
<sequence>MSKIFNLIHDSDDSDVEESYAQICGICKKQIPKYTCPRCNIKYCSLSCYKNEIHSTCTESFYKDSVIEEINSNRIDDDQKQKMFDMLRKFEQENDEMAREAMEQDDEDAVDDFAERFKNIDLDSADVETILNKLTPAERRDFEQKYIKGRSENLLELADELQLWKPWWEASSEYNNRRKKSTSSKIIELDEDEDEFDYDSDDSSGYFANRPPILTEIKSLEDLTKTSPNPAISLNLLNILYAYAYACRTFNGDIFEIPEESCKVLWDLSPILATKENLAYESISQAIAASSSLIVQNPIYNQPHEFSFLILDDIINLLSSTSNILAALSDLYRLFQLVGKSKSKNGKINQKAFFTEKKIYFYIVYVNYLSQQLGSTFLEALRDGVELEKQEQLKEVKDYKKDQKNIELFMKNNEQNLSDYTNLIEELQ</sequence>
<dbReference type="SUPFAM" id="SSF144232">
    <property type="entry name" value="HIT/MYND zinc finger-like"/>
    <property type="match status" value="1"/>
</dbReference>
<name>A0A9N9HCH2_FUNMO</name>
<dbReference type="Pfam" id="PF04925">
    <property type="entry name" value="SHQ1"/>
    <property type="match status" value="1"/>
</dbReference>
<dbReference type="PANTHER" id="PTHR15555:SF0">
    <property type="entry name" value="ZINC FINGER HIT DOMAIN-CONTAINING PROTEIN 2"/>
    <property type="match status" value="1"/>
</dbReference>
<evidence type="ECO:0000256" key="2">
    <source>
        <dbReference type="SAM" id="Coils"/>
    </source>
</evidence>
<dbReference type="AlphaFoldDB" id="A0A9N9HCH2"/>
<evidence type="ECO:0000256" key="1">
    <source>
        <dbReference type="PROSITE-ProRule" id="PRU00453"/>
    </source>
</evidence>
<feature type="domain" description="HIT-type" evidence="3">
    <location>
        <begin position="24"/>
        <end position="57"/>
    </location>
</feature>
<evidence type="ECO:0000313" key="5">
    <source>
        <dbReference type="Proteomes" id="UP000789375"/>
    </source>
</evidence>
<keyword evidence="1" id="KW-0863">Zinc-finger</keyword>
<evidence type="ECO:0000313" key="4">
    <source>
        <dbReference type="EMBL" id="CAG8676931.1"/>
    </source>
</evidence>
<evidence type="ECO:0000259" key="3">
    <source>
        <dbReference type="PROSITE" id="PS51083"/>
    </source>
</evidence>
<protein>
    <submittedName>
        <fullName evidence="4">4104_t:CDS:1</fullName>
    </submittedName>
</protein>
<keyword evidence="5" id="KW-1185">Reference proteome</keyword>
<keyword evidence="1" id="KW-0862">Zinc</keyword>